<keyword evidence="2" id="KW-1185">Reference proteome</keyword>
<evidence type="ECO:0000313" key="1">
    <source>
        <dbReference type="EMBL" id="GHE92725.1"/>
    </source>
</evidence>
<dbReference type="AlphaFoldDB" id="A0A919DYS2"/>
<accession>A0A919DYS2</accession>
<gene>
    <name evidence="1" type="ORF">GCM10014715_56470</name>
</gene>
<protein>
    <submittedName>
        <fullName evidence="1">Uncharacterized protein</fullName>
    </submittedName>
</protein>
<reference evidence="1" key="2">
    <citation type="submission" date="2020-09" db="EMBL/GenBank/DDBJ databases">
        <authorList>
            <person name="Sun Q."/>
            <person name="Ohkuma M."/>
        </authorList>
    </citation>
    <scope>NUCLEOTIDE SEQUENCE</scope>
    <source>
        <strain evidence="1">JCM 3302</strain>
    </source>
</reference>
<dbReference type="Proteomes" id="UP000641386">
    <property type="component" value="Unassembled WGS sequence"/>
</dbReference>
<evidence type="ECO:0000313" key="2">
    <source>
        <dbReference type="Proteomes" id="UP000641386"/>
    </source>
</evidence>
<comment type="caution">
    <text evidence="1">The sequence shown here is derived from an EMBL/GenBank/DDBJ whole genome shotgun (WGS) entry which is preliminary data.</text>
</comment>
<proteinExistence type="predicted"/>
<organism evidence="1 2">
    <name type="scientific">Streptomyces spiralis</name>
    <dbReference type="NCBI Taxonomy" id="66376"/>
    <lineage>
        <taxon>Bacteria</taxon>
        <taxon>Bacillati</taxon>
        <taxon>Actinomycetota</taxon>
        <taxon>Actinomycetes</taxon>
        <taxon>Kitasatosporales</taxon>
        <taxon>Streptomycetaceae</taxon>
        <taxon>Streptomyces</taxon>
    </lineage>
</organism>
<sequence>MQEDDWFPLVSDVCDLHGQPLRRHTAGADSVLRHVFSVSSRHMWLCKGAGAQCPVTR</sequence>
<dbReference type="EMBL" id="BNBC01000030">
    <property type="protein sequence ID" value="GHE92725.1"/>
    <property type="molecule type" value="Genomic_DNA"/>
</dbReference>
<name>A0A919DYS2_9ACTN</name>
<reference evidence="1" key="1">
    <citation type="journal article" date="2014" name="Int. J. Syst. Evol. Microbiol.">
        <title>Complete genome sequence of Corynebacterium casei LMG S-19264T (=DSM 44701T), isolated from a smear-ripened cheese.</title>
        <authorList>
            <consortium name="US DOE Joint Genome Institute (JGI-PGF)"/>
            <person name="Walter F."/>
            <person name="Albersmeier A."/>
            <person name="Kalinowski J."/>
            <person name="Ruckert C."/>
        </authorList>
    </citation>
    <scope>NUCLEOTIDE SEQUENCE</scope>
    <source>
        <strain evidence="1">JCM 3302</strain>
    </source>
</reference>